<proteinExistence type="predicted"/>
<gene>
    <name evidence="1" type="ORF">MSP8886_01349</name>
</gene>
<dbReference type="EMBL" id="FLOB01000002">
    <property type="protein sequence ID" value="SBS28890.1"/>
    <property type="molecule type" value="Genomic_DNA"/>
</dbReference>
<protein>
    <recommendedName>
        <fullName evidence="3">Glycoside hydrolase family 42 N-terminal domain-containing protein</fullName>
    </recommendedName>
</protein>
<dbReference type="InterPro" id="IPR017853">
    <property type="entry name" value="GH"/>
</dbReference>
<evidence type="ECO:0000313" key="1">
    <source>
        <dbReference type="EMBL" id="SBS28890.1"/>
    </source>
</evidence>
<dbReference type="AlphaFoldDB" id="A0A1A8T8Z9"/>
<organism evidence="1 2">
    <name type="scientific">Marinomonas spartinae</name>
    <dbReference type="NCBI Taxonomy" id="1792290"/>
    <lineage>
        <taxon>Bacteria</taxon>
        <taxon>Pseudomonadati</taxon>
        <taxon>Pseudomonadota</taxon>
        <taxon>Gammaproteobacteria</taxon>
        <taxon>Oceanospirillales</taxon>
        <taxon>Oceanospirillaceae</taxon>
        <taxon>Marinomonas</taxon>
    </lineage>
</organism>
<name>A0A1A8T8Z9_9GAMM</name>
<dbReference type="Gene3D" id="3.20.20.80">
    <property type="entry name" value="Glycosidases"/>
    <property type="match status" value="1"/>
</dbReference>
<sequence>MKGTRNRSWKSATIMLLFLLTGANHIYAKQWMNPADKYLNAYKEYRNAKCPIENDGINNFVYFAGDRAAIRGNPFLRVDRFKGAQIMYSWRELEPTQGDYDFSAIREDLAYLAAHGKQLWVQLQDATFSGTNIAVPDYLLTPRYDGGAVQERTDQGKLKGWAAKRWNPKVRHQFAQLIAALGREFDGKIAGINLQETAVDVSKKDDPTFTPERYVEGIKANMLALKRAFPHSVTMQYANFIPGEFLPWTDKGYLRSVYAYGNSIGVGLGAPDLMVERRGQLNNPLAMMHEGHFSVPLGIAVQDGNYIGKTGTTKVITNAPNIVPVLHAFAHGFLRVSYLFWSNQEPYFTKDVLPCFEKR</sequence>
<dbReference type="RefSeq" id="WP_067013972.1">
    <property type="nucleotide sequence ID" value="NZ_FLOB01000002.1"/>
</dbReference>
<evidence type="ECO:0000313" key="2">
    <source>
        <dbReference type="Proteomes" id="UP000092544"/>
    </source>
</evidence>
<dbReference type="STRING" id="1792290.MSP8886_01349"/>
<dbReference type="SUPFAM" id="SSF51445">
    <property type="entry name" value="(Trans)glycosidases"/>
    <property type="match status" value="1"/>
</dbReference>
<reference evidence="1 2" key="1">
    <citation type="submission" date="2016-06" db="EMBL/GenBank/DDBJ databases">
        <authorList>
            <person name="Kjaerup R.B."/>
            <person name="Dalgaard T.S."/>
            <person name="Juul-Madsen H.R."/>
        </authorList>
    </citation>
    <scope>NUCLEOTIDE SEQUENCE [LARGE SCALE GENOMIC DNA]</scope>
    <source>
        <strain evidence="1 2">CECT 8886</strain>
    </source>
</reference>
<dbReference type="Proteomes" id="UP000092544">
    <property type="component" value="Unassembled WGS sequence"/>
</dbReference>
<keyword evidence="2" id="KW-1185">Reference proteome</keyword>
<accession>A0A1A8T8Z9</accession>
<evidence type="ECO:0008006" key="3">
    <source>
        <dbReference type="Google" id="ProtNLM"/>
    </source>
</evidence>